<accession>A0A8T0MMA6</accession>
<dbReference type="EMBL" id="CM029054">
    <property type="protein sequence ID" value="KAG2537513.1"/>
    <property type="molecule type" value="Genomic_DNA"/>
</dbReference>
<dbReference type="AlphaFoldDB" id="A0A8T0MMA6"/>
<sequence>MDSPAPSVPPPPTHASPNPTSSTPAIAIAPSPSAAAPPSSRLIPAAAAPARVPSFGYVRADASSTAVPLAATSPIKSVSPSVAVTATTSSPSKVHLLGTSIVHDNYDGSPQLPHSYL</sequence>
<feature type="compositionally biased region" description="Pro residues" evidence="1">
    <location>
        <begin position="1"/>
        <end position="14"/>
    </location>
</feature>
<name>A0A8T0MMA6_PANVG</name>
<feature type="region of interest" description="Disordered" evidence="1">
    <location>
        <begin position="1"/>
        <end position="40"/>
    </location>
</feature>
<evidence type="ECO:0000313" key="2">
    <source>
        <dbReference type="EMBL" id="KAG2537513.1"/>
    </source>
</evidence>
<feature type="compositionally biased region" description="Low complexity" evidence="1">
    <location>
        <begin position="15"/>
        <end position="40"/>
    </location>
</feature>
<gene>
    <name evidence="2" type="ORF">PVAP13_9NG302500</name>
</gene>
<evidence type="ECO:0000256" key="1">
    <source>
        <dbReference type="SAM" id="MobiDB-lite"/>
    </source>
</evidence>
<comment type="caution">
    <text evidence="2">The sequence shown here is derived from an EMBL/GenBank/DDBJ whole genome shotgun (WGS) entry which is preliminary data.</text>
</comment>
<keyword evidence="3" id="KW-1185">Reference proteome</keyword>
<reference evidence="2" key="1">
    <citation type="submission" date="2020-05" db="EMBL/GenBank/DDBJ databases">
        <title>WGS assembly of Panicum virgatum.</title>
        <authorList>
            <person name="Lovell J.T."/>
            <person name="Jenkins J."/>
            <person name="Shu S."/>
            <person name="Juenger T.E."/>
            <person name="Schmutz J."/>
        </authorList>
    </citation>
    <scope>NUCLEOTIDE SEQUENCE</scope>
    <source>
        <strain evidence="2">AP13</strain>
    </source>
</reference>
<organism evidence="2 3">
    <name type="scientific">Panicum virgatum</name>
    <name type="common">Blackwell switchgrass</name>
    <dbReference type="NCBI Taxonomy" id="38727"/>
    <lineage>
        <taxon>Eukaryota</taxon>
        <taxon>Viridiplantae</taxon>
        <taxon>Streptophyta</taxon>
        <taxon>Embryophyta</taxon>
        <taxon>Tracheophyta</taxon>
        <taxon>Spermatophyta</taxon>
        <taxon>Magnoliopsida</taxon>
        <taxon>Liliopsida</taxon>
        <taxon>Poales</taxon>
        <taxon>Poaceae</taxon>
        <taxon>PACMAD clade</taxon>
        <taxon>Panicoideae</taxon>
        <taxon>Panicodae</taxon>
        <taxon>Paniceae</taxon>
        <taxon>Panicinae</taxon>
        <taxon>Panicum</taxon>
        <taxon>Panicum sect. Hiantes</taxon>
    </lineage>
</organism>
<protein>
    <submittedName>
        <fullName evidence="2">Uncharacterized protein</fullName>
    </submittedName>
</protein>
<proteinExistence type="predicted"/>
<dbReference type="Proteomes" id="UP000823388">
    <property type="component" value="Chromosome 9N"/>
</dbReference>
<evidence type="ECO:0000313" key="3">
    <source>
        <dbReference type="Proteomes" id="UP000823388"/>
    </source>
</evidence>